<dbReference type="Gene3D" id="3.90.1750.20">
    <property type="entry name" value="Putative Large Serine Recombinase, Chain B, Domain 2"/>
    <property type="match status" value="1"/>
</dbReference>
<feature type="domain" description="Recombinase" evidence="2">
    <location>
        <begin position="162"/>
        <end position="287"/>
    </location>
</feature>
<dbReference type="PROSITE" id="PS51737">
    <property type="entry name" value="RECOMBINASE_DNA_BIND"/>
    <property type="match status" value="1"/>
</dbReference>
<sequence length="472" mass="54519">MKLAFAYSRKSIRINSMSEDESVSYQKVTLDDYAARNGIQIVEHYTDVGYSGKNTERPDLQDMIQALKQFDGRIDYILFYSVDRLGRDIQGNINSFMEMDQYVKNIVFISENIASDSTNFKTIFLLLTSIAQQSRENLLMTTANGRKIKIKERKSFISSKPPLGFTKEKGNKKSARLLPATAFNSDDEKERQGLIALQHIFHCFLLGFSLRGIADSLNKHFGLTRNNKEWDHSSVRYILKNATYSGKLQGTLNKNEHYLIENANIEVPIDPLLFDFVQEQLTKNTRGRKSSTLHRQAEYTMCKSCQEVLVQDKEYLICNNCSNKTLLQPIMHLLKQELSKIVDQPVDSVKWNEIRNDSLNKFMIKRKNLLREVLNLKKIKEQIEDFEPSVRGRMLEANSLEMNKIHRNYLFTDEVINFMSELSDTTSIQGAQATKVSNYLLKLPYLVFVDIIHGEIDVLFHPNYFENLKGVS</sequence>
<feature type="domain" description="Resolvase/invertase-type recombinase catalytic" evidence="1">
    <location>
        <begin position="9"/>
        <end position="153"/>
    </location>
</feature>
<dbReference type="GO" id="GO:0003677">
    <property type="term" value="F:DNA binding"/>
    <property type="evidence" value="ECO:0007669"/>
    <property type="project" value="InterPro"/>
</dbReference>
<dbReference type="Pfam" id="PF00239">
    <property type="entry name" value="Resolvase"/>
    <property type="match status" value="1"/>
</dbReference>
<evidence type="ECO:0000313" key="3">
    <source>
        <dbReference type="EMBL" id="CAH0271032.1"/>
    </source>
</evidence>
<accession>A0A9W4PH17</accession>
<dbReference type="PANTHER" id="PTHR30461:SF23">
    <property type="entry name" value="DNA RECOMBINASE-RELATED"/>
    <property type="match status" value="1"/>
</dbReference>
<proteinExistence type="predicted"/>
<dbReference type="EMBL" id="CAKKMG010000062">
    <property type="protein sequence ID" value="CAH0271032.1"/>
    <property type="molecule type" value="Genomic_DNA"/>
</dbReference>
<dbReference type="InterPro" id="IPR011109">
    <property type="entry name" value="DNA_bind_recombinase_dom"/>
</dbReference>
<gene>
    <name evidence="3" type="primary">tnpR_1</name>
    <name evidence="3" type="ORF">SRABI133_03662</name>
</gene>
<dbReference type="CDD" id="cd00338">
    <property type="entry name" value="Ser_Recombinase"/>
    <property type="match status" value="1"/>
</dbReference>
<protein>
    <submittedName>
        <fullName evidence="3">Transposon gamma-delta resolvase</fullName>
    </submittedName>
</protein>
<dbReference type="InterPro" id="IPR006119">
    <property type="entry name" value="Resolv_N"/>
</dbReference>
<dbReference type="RefSeq" id="WP_230303054.1">
    <property type="nucleotide sequence ID" value="NZ_CAKKMG010000062.1"/>
</dbReference>
<dbReference type="InterPro" id="IPR036162">
    <property type="entry name" value="Resolvase-like_N_sf"/>
</dbReference>
<organism evidence="3 4">
    <name type="scientific">Peribacillus simplex</name>
    <dbReference type="NCBI Taxonomy" id="1478"/>
    <lineage>
        <taxon>Bacteria</taxon>
        <taxon>Bacillati</taxon>
        <taxon>Bacillota</taxon>
        <taxon>Bacilli</taxon>
        <taxon>Bacillales</taxon>
        <taxon>Bacillaceae</taxon>
        <taxon>Peribacillus</taxon>
    </lineage>
</organism>
<dbReference type="Pfam" id="PF07508">
    <property type="entry name" value="Recombinase"/>
    <property type="match status" value="1"/>
</dbReference>
<dbReference type="PROSITE" id="PS51736">
    <property type="entry name" value="RECOMBINASES_3"/>
    <property type="match status" value="1"/>
</dbReference>
<evidence type="ECO:0000313" key="4">
    <source>
        <dbReference type="Proteomes" id="UP000789326"/>
    </source>
</evidence>
<dbReference type="AlphaFoldDB" id="A0A9W4PH17"/>
<dbReference type="GO" id="GO:0000150">
    <property type="term" value="F:DNA strand exchange activity"/>
    <property type="evidence" value="ECO:0007669"/>
    <property type="project" value="InterPro"/>
</dbReference>
<dbReference type="InterPro" id="IPR038109">
    <property type="entry name" value="DNA_bind_recomb_sf"/>
</dbReference>
<evidence type="ECO:0000259" key="2">
    <source>
        <dbReference type="PROSITE" id="PS51737"/>
    </source>
</evidence>
<dbReference type="PANTHER" id="PTHR30461">
    <property type="entry name" value="DNA-INVERTASE FROM LAMBDOID PROPHAGE"/>
    <property type="match status" value="1"/>
</dbReference>
<dbReference type="Gene3D" id="3.40.50.1390">
    <property type="entry name" value="Resolvase, N-terminal catalytic domain"/>
    <property type="match status" value="1"/>
</dbReference>
<reference evidence="3" key="1">
    <citation type="submission" date="2021-11" db="EMBL/GenBank/DDBJ databases">
        <authorList>
            <person name="Bulgarelli D."/>
        </authorList>
    </citation>
    <scope>NUCLEOTIDE SEQUENCE</scope>
    <source>
        <strain evidence="3">Bi133</strain>
    </source>
</reference>
<dbReference type="SMART" id="SM00857">
    <property type="entry name" value="Resolvase"/>
    <property type="match status" value="1"/>
</dbReference>
<dbReference type="Proteomes" id="UP000789326">
    <property type="component" value="Unassembled WGS sequence"/>
</dbReference>
<dbReference type="SUPFAM" id="SSF53041">
    <property type="entry name" value="Resolvase-like"/>
    <property type="match status" value="1"/>
</dbReference>
<evidence type="ECO:0000259" key="1">
    <source>
        <dbReference type="PROSITE" id="PS51736"/>
    </source>
</evidence>
<comment type="caution">
    <text evidence="3">The sequence shown here is derived from an EMBL/GenBank/DDBJ whole genome shotgun (WGS) entry which is preliminary data.</text>
</comment>
<dbReference type="InterPro" id="IPR050639">
    <property type="entry name" value="SSR_resolvase"/>
</dbReference>
<name>A0A9W4PH17_9BACI</name>